<feature type="transmembrane region" description="Helical" evidence="9">
    <location>
        <begin position="187"/>
        <end position="208"/>
    </location>
</feature>
<evidence type="ECO:0000256" key="1">
    <source>
        <dbReference type="ARBA" id="ARBA00004651"/>
    </source>
</evidence>
<feature type="transmembrane region" description="Helical" evidence="9">
    <location>
        <begin position="270"/>
        <end position="288"/>
    </location>
</feature>
<feature type="transmembrane region" description="Helical" evidence="9">
    <location>
        <begin position="151"/>
        <end position="175"/>
    </location>
</feature>
<dbReference type="Gene3D" id="1.20.1530.20">
    <property type="match status" value="1"/>
</dbReference>
<keyword evidence="5 9" id="KW-0812">Transmembrane</keyword>
<evidence type="ECO:0000256" key="5">
    <source>
        <dbReference type="ARBA" id="ARBA00022692"/>
    </source>
</evidence>
<dbReference type="AlphaFoldDB" id="A0A5B8R8B1"/>
<evidence type="ECO:0000256" key="4">
    <source>
        <dbReference type="ARBA" id="ARBA00022475"/>
    </source>
</evidence>
<keyword evidence="8 9" id="KW-0472">Membrane</keyword>
<feature type="transmembrane region" description="Helical" evidence="9">
    <location>
        <begin position="334"/>
        <end position="354"/>
    </location>
</feature>
<evidence type="ECO:0000259" key="10">
    <source>
        <dbReference type="Pfam" id="PF00999"/>
    </source>
</evidence>
<feature type="transmembrane region" description="Helical" evidence="9">
    <location>
        <begin position="6"/>
        <end position="24"/>
    </location>
</feature>
<evidence type="ECO:0000256" key="8">
    <source>
        <dbReference type="ARBA" id="ARBA00023136"/>
    </source>
</evidence>
<dbReference type="GO" id="GO:1902600">
    <property type="term" value="P:proton transmembrane transport"/>
    <property type="evidence" value="ECO:0007669"/>
    <property type="project" value="InterPro"/>
</dbReference>
<feature type="transmembrane region" description="Helical" evidence="9">
    <location>
        <begin position="55"/>
        <end position="72"/>
    </location>
</feature>
<proteinExistence type="predicted"/>
<feature type="transmembrane region" description="Helical" evidence="9">
    <location>
        <begin position="294"/>
        <end position="313"/>
    </location>
</feature>
<comment type="subcellular location">
    <subcellularLocation>
        <location evidence="1">Cell membrane</location>
        <topology evidence="1">Multi-pass membrane protein</topology>
    </subcellularLocation>
</comment>
<feature type="transmembrane region" description="Helical" evidence="9">
    <location>
        <begin position="366"/>
        <end position="386"/>
    </location>
</feature>
<feature type="transmembrane region" description="Helical" evidence="9">
    <location>
        <begin position="220"/>
        <end position="236"/>
    </location>
</feature>
<name>A0A5B8R8B1_9ZZZZ</name>
<dbReference type="InterPro" id="IPR003148">
    <property type="entry name" value="RCK_N"/>
</dbReference>
<dbReference type="Pfam" id="PF02254">
    <property type="entry name" value="TrkA_N"/>
    <property type="match status" value="1"/>
</dbReference>
<feature type="transmembrane region" description="Helical" evidence="9">
    <location>
        <begin position="31"/>
        <end position="49"/>
    </location>
</feature>
<dbReference type="SUPFAM" id="SSF51735">
    <property type="entry name" value="NAD(P)-binding Rossmann-fold domains"/>
    <property type="match status" value="1"/>
</dbReference>
<accession>A0A5B8R8B1</accession>
<dbReference type="InterPro" id="IPR036291">
    <property type="entry name" value="NAD(P)-bd_dom_sf"/>
</dbReference>
<evidence type="ECO:0000256" key="7">
    <source>
        <dbReference type="ARBA" id="ARBA00023065"/>
    </source>
</evidence>
<organism evidence="12">
    <name type="scientific">uncultured organism</name>
    <dbReference type="NCBI Taxonomy" id="155900"/>
    <lineage>
        <taxon>unclassified sequences</taxon>
        <taxon>environmental samples</taxon>
    </lineage>
</organism>
<evidence type="ECO:0000256" key="2">
    <source>
        <dbReference type="ARBA" id="ARBA00022448"/>
    </source>
</evidence>
<keyword evidence="4" id="KW-1003">Cell membrane</keyword>
<dbReference type="Gene3D" id="3.40.50.720">
    <property type="entry name" value="NAD(P)-binding Rossmann-like Domain"/>
    <property type="match status" value="1"/>
</dbReference>
<evidence type="ECO:0000256" key="6">
    <source>
        <dbReference type="ARBA" id="ARBA00022989"/>
    </source>
</evidence>
<reference evidence="12" key="1">
    <citation type="submission" date="2019-06" db="EMBL/GenBank/DDBJ databases">
        <authorList>
            <person name="Murdoch R.W."/>
            <person name="Fathepure B."/>
        </authorList>
    </citation>
    <scope>NUCLEOTIDE SEQUENCE</scope>
</reference>
<evidence type="ECO:0000313" key="12">
    <source>
        <dbReference type="EMBL" id="QEA04721.1"/>
    </source>
</evidence>
<feature type="transmembrane region" description="Helical" evidence="9">
    <location>
        <begin position="119"/>
        <end position="139"/>
    </location>
</feature>
<dbReference type="GO" id="GO:0006813">
    <property type="term" value="P:potassium ion transport"/>
    <property type="evidence" value="ECO:0007669"/>
    <property type="project" value="InterPro"/>
</dbReference>
<keyword evidence="3" id="KW-0050">Antiport</keyword>
<dbReference type="Pfam" id="PF00999">
    <property type="entry name" value="Na_H_Exchanger"/>
    <property type="match status" value="1"/>
</dbReference>
<keyword evidence="7" id="KW-0406">Ion transport</keyword>
<dbReference type="PANTHER" id="PTHR32507">
    <property type="entry name" value="NA(+)/H(+) ANTIPORTER 1"/>
    <property type="match status" value="1"/>
</dbReference>
<feature type="domain" description="Cation/H+ exchanger transmembrane" evidence="10">
    <location>
        <begin position="18"/>
        <end position="390"/>
    </location>
</feature>
<evidence type="ECO:0000256" key="9">
    <source>
        <dbReference type="SAM" id="Phobius"/>
    </source>
</evidence>
<keyword evidence="6 9" id="KW-1133">Transmembrane helix</keyword>
<dbReference type="EMBL" id="MN079088">
    <property type="protein sequence ID" value="QEA04721.1"/>
    <property type="molecule type" value="Genomic_DNA"/>
</dbReference>
<gene>
    <name evidence="12" type="primary">nhaP2_1</name>
    <name evidence="12" type="ORF">KBTEX_01029</name>
</gene>
<protein>
    <submittedName>
        <fullName evidence="12">K(+)/H(+) antiporter NhaP2</fullName>
    </submittedName>
</protein>
<feature type="transmembrane region" description="Helical" evidence="9">
    <location>
        <begin position="93"/>
        <end position="113"/>
    </location>
</feature>
<dbReference type="GO" id="GO:0005886">
    <property type="term" value="C:plasma membrane"/>
    <property type="evidence" value="ECO:0007669"/>
    <property type="project" value="UniProtKB-SubCell"/>
</dbReference>
<keyword evidence="2" id="KW-0813">Transport</keyword>
<feature type="domain" description="RCK N-terminal" evidence="11">
    <location>
        <begin position="403"/>
        <end position="489"/>
    </location>
</feature>
<dbReference type="InterPro" id="IPR006153">
    <property type="entry name" value="Cation/H_exchanger_TM"/>
</dbReference>
<dbReference type="PANTHER" id="PTHR32507:SF0">
    <property type="entry name" value="NA(+)_H(+) ANTIPORTER 2-RELATED"/>
    <property type="match status" value="1"/>
</dbReference>
<evidence type="ECO:0000259" key="11">
    <source>
        <dbReference type="Pfam" id="PF02254"/>
    </source>
</evidence>
<evidence type="ECO:0000256" key="3">
    <source>
        <dbReference type="ARBA" id="ARBA00022449"/>
    </source>
</evidence>
<dbReference type="GO" id="GO:0015297">
    <property type="term" value="F:antiporter activity"/>
    <property type="evidence" value="ECO:0007669"/>
    <property type="project" value="UniProtKB-KW"/>
</dbReference>
<sequence>MSETITAALVGIGVLGVLAQWLAWRMQLPAILFLLAAGLLAGPGALGWIDPDALFGELLFPIISLAVAVILFEGGLTLRRHEIRGLGGPVNRLLTVGVAITWASTALAAWWLTALPWSMAVLFGAITVVTGPTVIVPLLRSVRPRERVGNVLRWEGIVIDPIGALIAVLAFEFILASAGERSLGATVLTFAAVLVVGTVAGALAGHALGIALREYWLPDYLHNVGVLVAVFAVYFVSNRIHHEAGLLSVTVMGIWLANMPRVPLDDILNFKESLSVLLISGLFILLAARLDPSALAALGWGAAGVLLVMQLIGRPLNVLVSTAGTPLDWRERALLAWIAPRGIVAAAVSAVFALRLQAASVAGAELLVPLTFLVIVFTVVLQSTTARPLAGWLDLREPAPRGVLIVGANRVARTVAAGLAAADVPVRLADANWDNVQDARMQGLDVYYGNPTSEHAERHLSMTGIGFLFGLSPRSDLNTLASLHFAKELGHHRVFRLPPGERDARLPGPLRQRHRHDNTLFGADATYGRLASLIGQGASVHVTGLTAQFDWPAYQAHHGGEIIPLCALDPAGTLHVFTGGDDPEPRPEWSVLALVEDGEASG</sequence>
<dbReference type="InterPro" id="IPR038770">
    <property type="entry name" value="Na+/solute_symporter_sf"/>
</dbReference>